<sequence>MKDAHTHTQEHEVVHEWIRESREKERHEARIEAEKRKNTKLTALENFLRDWKKKPNPELLK</sequence>
<gene>
    <name evidence="1" type="ORF">QWJ08_07705</name>
</gene>
<keyword evidence="2" id="KW-1185">Reference proteome</keyword>
<proteinExistence type="predicted"/>
<evidence type="ECO:0000313" key="2">
    <source>
        <dbReference type="Proteomes" id="UP001169719"/>
    </source>
</evidence>
<organism evidence="1 2">
    <name type="scientific">Vibrio agarivorans</name>
    <dbReference type="NCBI Taxonomy" id="153622"/>
    <lineage>
        <taxon>Bacteria</taxon>
        <taxon>Pseudomonadati</taxon>
        <taxon>Pseudomonadota</taxon>
        <taxon>Gammaproteobacteria</taxon>
        <taxon>Vibrionales</taxon>
        <taxon>Vibrionaceae</taxon>
        <taxon>Vibrio</taxon>
    </lineage>
</organism>
<comment type="caution">
    <text evidence="1">The sequence shown here is derived from an EMBL/GenBank/DDBJ whole genome shotgun (WGS) entry which is preliminary data.</text>
</comment>
<dbReference type="EMBL" id="JAUEOZ010000001">
    <property type="protein sequence ID" value="MDN2481278.1"/>
    <property type="molecule type" value="Genomic_DNA"/>
</dbReference>
<dbReference type="Proteomes" id="UP001169719">
    <property type="component" value="Unassembled WGS sequence"/>
</dbReference>
<accession>A0ABT7XZR3</accession>
<evidence type="ECO:0000313" key="1">
    <source>
        <dbReference type="EMBL" id="MDN2481278.1"/>
    </source>
</evidence>
<reference evidence="1" key="1">
    <citation type="submission" date="2024-05" db="EMBL/GenBank/DDBJ databases">
        <title>Genome Sequences of Four Agar- Degrading Marine Bacteria.</title>
        <authorList>
            <person name="Phillips E.K."/>
            <person name="Shaffer J.C."/>
            <person name="Henson M.W."/>
            <person name="Temperton B."/>
            <person name="Thrash C.J."/>
            <person name="Martin M.O."/>
        </authorList>
    </citation>
    <scope>NUCLEOTIDE SEQUENCE</scope>
    <source>
        <strain evidence="1">EKP203</strain>
    </source>
</reference>
<protein>
    <submittedName>
        <fullName evidence="1">Uncharacterized protein</fullName>
    </submittedName>
</protein>
<name>A0ABT7XZR3_9VIBR</name>
<dbReference type="RefSeq" id="WP_289961408.1">
    <property type="nucleotide sequence ID" value="NZ_JAUEOZ010000001.1"/>
</dbReference>